<dbReference type="InterPro" id="IPR000192">
    <property type="entry name" value="Aminotrans_V_dom"/>
</dbReference>
<dbReference type="InterPro" id="IPR020578">
    <property type="entry name" value="Aminotrans_V_PyrdxlP_BS"/>
</dbReference>
<accession>A0A1N7N047</accession>
<keyword evidence="4 8" id="KW-0808">Transferase</keyword>
<dbReference type="Pfam" id="PF00266">
    <property type="entry name" value="Aminotran_5"/>
    <property type="match status" value="1"/>
</dbReference>
<evidence type="ECO:0000256" key="5">
    <source>
        <dbReference type="ARBA" id="ARBA00022898"/>
    </source>
</evidence>
<comment type="catalytic activity">
    <reaction evidence="6 8">
        <text>(sulfur carrier)-H + L-cysteine = (sulfur carrier)-SH + L-alanine</text>
        <dbReference type="Rhea" id="RHEA:43892"/>
        <dbReference type="Rhea" id="RHEA-COMP:14737"/>
        <dbReference type="Rhea" id="RHEA-COMP:14739"/>
        <dbReference type="ChEBI" id="CHEBI:29917"/>
        <dbReference type="ChEBI" id="CHEBI:35235"/>
        <dbReference type="ChEBI" id="CHEBI:57972"/>
        <dbReference type="ChEBI" id="CHEBI:64428"/>
        <dbReference type="EC" id="2.8.1.7"/>
    </reaction>
</comment>
<comment type="cofactor">
    <cofactor evidence="1 7">
        <name>pyridoxal 5'-phosphate</name>
        <dbReference type="ChEBI" id="CHEBI:597326"/>
    </cofactor>
</comment>
<dbReference type="InterPro" id="IPR015422">
    <property type="entry name" value="PyrdxlP-dep_Trfase_small"/>
</dbReference>
<dbReference type="Gene3D" id="3.40.640.10">
    <property type="entry name" value="Type I PLP-dependent aspartate aminotransferase-like (Major domain)"/>
    <property type="match status" value="1"/>
</dbReference>
<keyword evidence="11" id="KW-1185">Reference proteome</keyword>
<proteinExistence type="inferred from homology"/>
<dbReference type="OrthoDB" id="9808002at2"/>
<comment type="similarity">
    <text evidence="2 8">Belongs to the class-V pyridoxal-phosphate-dependent aminotransferase family. Csd subfamily.</text>
</comment>
<dbReference type="EMBL" id="FTOH01000006">
    <property type="protein sequence ID" value="SIS91747.1"/>
    <property type="molecule type" value="Genomic_DNA"/>
</dbReference>
<dbReference type="Proteomes" id="UP000185639">
    <property type="component" value="Unassembled WGS sequence"/>
</dbReference>
<dbReference type="InterPro" id="IPR015424">
    <property type="entry name" value="PyrdxlP-dep_Trfase"/>
</dbReference>
<keyword evidence="10" id="KW-0456">Lyase</keyword>
<evidence type="ECO:0000313" key="11">
    <source>
        <dbReference type="Proteomes" id="UP000185639"/>
    </source>
</evidence>
<organism evidence="10 11">
    <name type="scientific">Thalassolituus maritimus</name>
    <dbReference type="NCBI Taxonomy" id="484498"/>
    <lineage>
        <taxon>Bacteria</taxon>
        <taxon>Pseudomonadati</taxon>
        <taxon>Pseudomonadota</taxon>
        <taxon>Gammaproteobacteria</taxon>
        <taxon>Oceanospirillales</taxon>
        <taxon>Oceanospirillaceae</taxon>
        <taxon>Thalassolituus</taxon>
    </lineage>
</organism>
<evidence type="ECO:0000256" key="8">
    <source>
        <dbReference type="RuleBase" id="RU004506"/>
    </source>
</evidence>
<dbReference type="CDD" id="cd06453">
    <property type="entry name" value="SufS_like"/>
    <property type="match status" value="1"/>
</dbReference>
<protein>
    <recommendedName>
        <fullName evidence="3 8">Cysteine desulfurase</fullName>
        <ecNumber evidence="3 8">2.8.1.7</ecNumber>
    </recommendedName>
</protein>
<dbReference type="SUPFAM" id="SSF53383">
    <property type="entry name" value="PLP-dependent transferases"/>
    <property type="match status" value="1"/>
</dbReference>
<dbReference type="InterPro" id="IPR015421">
    <property type="entry name" value="PyrdxlP-dep_Trfase_major"/>
</dbReference>
<dbReference type="PANTHER" id="PTHR43586:SF8">
    <property type="entry name" value="CYSTEINE DESULFURASE 1, CHLOROPLASTIC"/>
    <property type="match status" value="1"/>
</dbReference>
<dbReference type="GO" id="GO:0031071">
    <property type="term" value="F:cysteine desulfurase activity"/>
    <property type="evidence" value="ECO:0007669"/>
    <property type="project" value="UniProtKB-UniRule"/>
</dbReference>
<dbReference type="GO" id="GO:0006534">
    <property type="term" value="P:cysteine metabolic process"/>
    <property type="evidence" value="ECO:0007669"/>
    <property type="project" value="UniProtKB-UniRule"/>
</dbReference>
<gene>
    <name evidence="10" type="ORF">SAMN05421686_10691</name>
</gene>
<feature type="domain" description="Aminotransferase class V" evidence="9">
    <location>
        <begin position="26"/>
        <end position="395"/>
    </location>
</feature>
<dbReference type="Gene3D" id="3.90.1150.10">
    <property type="entry name" value="Aspartate Aminotransferase, domain 1"/>
    <property type="match status" value="1"/>
</dbReference>
<dbReference type="PANTHER" id="PTHR43586">
    <property type="entry name" value="CYSTEINE DESULFURASE"/>
    <property type="match status" value="1"/>
</dbReference>
<dbReference type="EC" id="2.8.1.7" evidence="3 8"/>
<dbReference type="PROSITE" id="PS00595">
    <property type="entry name" value="AA_TRANSFER_CLASS_5"/>
    <property type="match status" value="1"/>
</dbReference>
<evidence type="ECO:0000256" key="7">
    <source>
        <dbReference type="RuleBase" id="RU004504"/>
    </source>
</evidence>
<dbReference type="AlphaFoldDB" id="A0A1N7N047"/>
<dbReference type="RefSeq" id="WP_076515931.1">
    <property type="nucleotide sequence ID" value="NZ_FTOH01000006.1"/>
</dbReference>
<comment type="function">
    <text evidence="8">Catalyzes the removal of elemental sulfur and selenium atoms from L-cysteine, L-cystine, L-selenocysteine, and L-selenocystine to produce L-alanine.</text>
</comment>
<evidence type="ECO:0000256" key="4">
    <source>
        <dbReference type="ARBA" id="ARBA00022679"/>
    </source>
</evidence>
<dbReference type="InterPro" id="IPR010970">
    <property type="entry name" value="Cys_dSase_SufS"/>
</dbReference>
<evidence type="ECO:0000259" key="9">
    <source>
        <dbReference type="Pfam" id="PF00266"/>
    </source>
</evidence>
<keyword evidence="5 8" id="KW-0663">Pyridoxal phosphate</keyword>
<evidence type="ECO:0000256" key="2">
    <source>
        <dbReference type="ARBA" id="ARBA00010447"/>
    </source>
</evidence>
<dbReference type="STRING" id="484498.SAMN05421686_10691"/>
<dbReference type="NCBIfam" id="TIGR01979">
    <property type="entry name" value="sufS"/>
    <property type="match status" value="1"/>
</dbReference>
<evidence type="ECO:0000256" key="3">
    <source>
        <dbReference type="ARBA" id="ARBA00012239"/>
    </source>
</evidence>
<reference evidence="11" key="1">
    <citation type="submission" date="2017-01" db="EMBL/GenBank/DDBJ databases">
        <authorList>
            <person name="Varghese N."/>
            <person name="Submissions S."/>
        </authorList>
    </citation>
    <scope>NUCLEOTIDE SEQUENCE [LARGE SCALE GENOMIC DNA]</scope>
    <source>
        <strain evidence="11">DSM 24913</strain>
    </source>
</reference>
<name>A0A1N7N047_9GAMM</name>
<sequence>MTQALIDDIRVQFPALHQEVNGKPLVYLDNGATTQKPRCVIDALSDYYRLNNSNVHRGAHTLSDRATQQFEDARKTLQAFLNANKSEEVVWTRGTTESINLVAATWGRQNIKAGDEILVTGMEHHSNIVPWQMLCEQTGATLRPIPVKDNGELDMDAFTSMLNEKVKLVGVVHVSNALGTINPVADIIKMSHDVGAKVLVDGAQAVAHWDVDVQALGVDFYAFSGHKLFGPTGIGVLYGKEELLNAMPPYQGGGEMIEHCSFDGTTYNVLPFKFEAGTPNIAGAIGLAAAVNYLNGLDRVALEQHENALLARANELADQIGGIRKIGTAPHKASVFSFLLDGAHPADVGTLLDQQGIAVRTGHHCAMPLMNQFKVPGTVRASFSFYNTMDDVERLFAGLEKAKMFLL</sequence>
<dbReference type="GO" id="GO:0016829">
    <property type="term" value="F:lyase activity"/>
    <property type="evidence" value="ECO:0007669"/>
    <property type="project" value="UniProtKB-KW"/>
</dbReference>
<dbReference type="GO" id="GO:0030170">
    <property type="term" value="F:pyridoxal phosphate binding"/>
    <property type="evidence" value="ECO:0007669"/>
    <property type="project" value="UniProtKB-UniRule"/>
</dbReference>
<evidence type="ECO:0000313" key="10">
    <source>
        <dbReference type="EMBL" id="SIS91747.1"/>
    </source>
</evidence>
<evidence type="ECO:0000256" key="6">
    <source>
        <dbReference type="ARBA" id="ARBA00050776"/>
    </source>
</evidence>
<evidence type="ECO:0000256" key="1">
    <source>
        <dbReference type="ARBA" id="ARBA00001933"/>
    </source>
</evidence>